<comment type="caution">
    <text evidence="2">The sequence shown here is derived from an EMBL/GenBank/DDBJ whole genome shotgun (WGS) entry which is preliminary data.</text>
</comment>
<proteinExistence type="predicted"/>
<dbReference type="EMBL" id="JANPWB010000003">
    <property type="protein sequence ID" value="KAJ1202428.1"/>
    <property type="molecule type" value="Genomic_DNA"/>
</dbReference>
<evidence type="ECO:0000313" key="2">
    <source>
        <dbReference type="EMBL" id="KAJ1202428.1"/>
    </source>
</evidence>
<organism evidence="2 3">
    <name type="scientific">Pleurodeles waltl</name>
    <name type="common">Iberian ribbed newt</name>
    <dbReference type="NCBI Taxonomy" id="8319"/>
    <lineage>
        <taxon>Eukaryota</taxon>
        <taxon>Metazoa</taxon>
        <taxon>Chordata</taxon>
        <taxon>Craniata</taxon>
        <taxon>Vertebrata</taxon>
        <taxon>Euteleostomi</taxon>
        <taxon>Amphibia</taxon>
        <taxon>Batrachia</taxon>
        <taxon>Caudata</taxon>
        <taxon>Salamandroidea</taxon>
        <taxon>Salamandridae</taxon>
        <taxon>Pleurodelinae</taxon>
        <taxon>Pleurodeles</taxon>
    </lineage>
</organism>
<gene>
    <name evidence="2" type="ORF">NDU88_006228</name>
</gene>
<sequence length="112" mass="12376">MVAHYAYDADYDSSTRARYVMPADVAPAVPWDSTVSSAGQGVSGPHSASAWPLTFNVKCFRQPLQLTGHIVDFYIRRCQSPLRRWSLEHANCSSMPARSPDKASYSGINIPE</sequence>
<name>A0AAV7VLB1_PLEWA</name>
<dbReference type="Proteomes" id="UP001066276">
    <property type="component" value="Chromosome 2_1"/>
</dbReference>
<accession>A0AAV7VLB1</accession>
<protein>
    <submittedName>
        <fullName evidence="2">Uncharacterized protein</fullName>
    </submittedName>
</protein>
<evidence type="ECO:0000313" key="3">
    <source>
        <dbReference type="Proteomes" id="UP001066276"/>
    </source>
</evidence>
<keyword evidence="3" id="KW-1185">Reference proteome</keyword>
<reference evidence="2" key="1">
    <citation type="journal article" date="2022" name="bioRxiv">
        <title>Sequencing and chromosome-scale assembly of the giantPleurodeles waltlgenome.</title>
        <authorList>
            <person name="Brown T."/>
            <person name="Elewa A."/>
            <person name="Iarovenko S."/>
            <person name="Subramanian E."/>
            <person name="Araus A.J."/>
            <person name="Petzold A."/>
            <person name="Susuki M."/>
            <person name="Suzuki K.-i.T."/>
            <person name="Hayashi T."/>
            <person name="Toyoda A."/>
            <person name="Oliveira C."/>
            <person name="Osipova E."/>
            <person name="Leigh N.D."/>
            <person name="Simon A."/>
            <person name="Yun M.H."/>
        </authorList>
    </citation>
    <scope>NUCLEOTIDE SEQUENCE</scope>
    <source>
        <strain evidence="2">20211129_DDA</strain>
        <tissue evidence="2">Liver</tissue>
    </source>
</reference>
<feature type="region of interest" description="Disordered" evidence="1">
    <location>
        <begin position="92"/>
        <end position="112"/>
    </location>
</feature>
<dbReference type="AlphaFoldDB" id="A0AAV7VLB1"/>
<evidence type="ECO:0000256" key="1">
    <source>
        <dbReference type="SAM" id="MobiDB-lite"/>
    </source>
</evidence>